<organism evidence="1 2">
    <name type="scientific">Colwellia psychrerythraea (strain 34H / ATCC BAA-681)</name>
    <name type="common">Vibrio psychroerythus</name>
    <dbReference type="NCBI Taxonomy" id="167879"/>
    <lineage>
        <taxon>Bacteria</taxon>
        <taxon>Pseudomonadati</taxon>
        <taxon>Pseudomonadota</taxon>
        <taxon>Gammaproteobacteria</taxon>
        <taxon>Alteromonadales</taxon>
        <taxon>Colwelliaceae</taxon>
        <taxon>Colwellia</taxon>
    </lineage>
</organism>
<evidence type="ECO:0000313" key="2">
    <source>
        <dbReference type="Proteomes" id="UP000000547"/>
    </source>
</evidence>
<evidence type="ECO:0000313" key="1">
    <source>
        <dbReference type="EMBL" id="AAZ24891.1"/>
    </source>
</evidence>
<reference evidence="1" key="1">
    <citation type="journal article" date="2005" name="Proc. Natl. Acad. Sci. U.S.A.">
        <title>The psychrophilic lifestyle as revealed by the genome sequence of Colwellia psychrerythraea 34H through genomic and proteomic analyses.</title>
        <authorList>
            <person name="Methe B.A."/>
            <person name="Nelson K.E."/>
            <person name="Deming J.W."/>
            <person name="Momen B."/>
            <person name="Melamud E."/>
            <person name="Zhang X."/>
            <person name="Moult J."/>
            <person name="Madupu R."/>
            <person name="Nelson W.C."/>
            <person name="Dodson R.J."/>
            <person name="Brinkac L.M."/>
            <person name="Daugherty S.C."/>
            <person name="Durkin A.S."/>
            <person name="DeBoy R.T."/>
            <person name="Kolonay J.F."/>
            <person name="Sullivan S.A."/>
            <person name="Zhou L."/>
            <person name="Davidsen T.M."/>
            <person name="Wu M."/>
            <person name="Huston A.L."/>
            <person name="Lewis M."/>
            <person name="Weaver B."/>
            <person name="Weidman J.F."/>
            <person name="Khouri H."/>
            <person name="Utterback T.R."/>
            <person name="Feldblyum T.V."/>
            <person name="Fraser C.M."/>
        </authorList>
    </citation>
    <scope>NUCLEOTIDE SEQUENCE [LARGE SCALE GENOMIC DNA]</scope>
    <source>
        <strain evidence="1">34H</strain>
    </source>
</reference>
<dbReference type="EMBL" id="CP000083">
    <property type="protein sequence ID" value="AAZ24891.1"/>
    <property type="molecule type" value="Genomic_DNA"/>
</dbReference>
<accession>Q47UM0</accession>
<dbReference type="KEGG" id="cps:CPS_4863"/>
<protein>
    <submittedName>
        <fullName evidence="1">Uncharacterized protein</fullName>
    </submittedName>
</protein>
<dbReference type="AlphaFoldDB" id="Q47UM0"/>
<dbReference type="HOGENOM" id="CLU_3326866_0_0_6"/>
<gene>
    <name evidence="1" type="ordered locus">CPS_4863</name>
</gene>
<sequence>MVKQCFAEGSQEQYLIIQGCVYHYAILIKISPCEINMS</sequence>
<proteinExistence type="predicted"/>
<dbReference type="STRING" id="167879.CPS_4863"/>
<name>Q47UM0_COLP3</name>
<dbReference type="Proteomes" id="UP000000547">
    <property type="component" value="Chromosome"/>
</dbReference>